<evidence type="ECO:0000313" key="15">
    <source>
        <dbReference type="Proteomes" id="UP001161389"/>
    </source>
</evidence>
<organism evidence="14 15">
    <name type="scientific">Litoribrevibacter albus</name>
    <dbReference type="NCBI Taxonomy" id="1473156"/>
    <lineage>
        <taxon>Bacteria</taxon>
        <taxon>Pseudomonadati</taxon>
        <taxon>Pseudomonadota</taxon>
        <taxon>Gammaproteobacteria</taxon>
        <taxon>Oceanospirillales</taxon>
        <taxon>Oceanospirillaceae</taxon>
        <taxon>Litoribrevibacter</taxon>
    </lineage>
</organism>
<dbReference type="AlphaFoldDB" id="A0AA37W723"/>
<reference evidence="14" key="2">
    <citation type="submission" date="2023-01" db="EMBL/GenBank/DDBJ databases">
        <title>Draft genome sequence of Litoribrevibacter albus strain NBRC 110071.</title>
        <authorList>
            <person name="Sun Q."/>
            <person name="Mori K."/>
        </authorList>
    </citation>
    <scope>NUCLEOTIDE SEQUENCE</scope>
    <source>
        <strain evidence="14">NBRC 110071</strain>
    </source>
</reference>
<dbReference type="GO" id="GO:0009055">
    <property type="term" value="F:electron transfer activity"/>
    <property type="evidence" value="ECO:0007669"/>
    <property type="project" value="TreeGrafter"/>
</dbReference>
<evidence type="ECO:0000256" key="11">
    <source>
        <dbReference type="ARBA" id="ARBA00023136"/>
    </source>
</evidence>
<sequence length="618" mass="68999">MKEQNSAEEILHKPGLMKRRLILGTTIGGAVVFFIVGIIFWGGFNTAMEATNQLEFCIGCHEMEANVYQEYKPTIHYSNRTGVRAGCPDCHVPRPWIHKIVRKIQASKEVFSWLTGKIDTKEEFEEHRLTMAKSVWKAMKETDSRECRNCHTIESMNPEFQRPRARNQHLNAFKEGQTCIDCHKGIAHNNVRHMLTDEELETIEKPNPDYIREVPEMYVEGLARIEAKEAEEAVADQAAKQAAKEKEQKRIDSAVADALESYKAEMEAKAAAQAPKLLKTSAKPQAKPAAEKASGTNASEIKVNWSKAGNREITLFYPGQTSIEWIQNGRDHGGARPFTKGGDRCVTCHDKETADMGAKIVSGEKAEETPIPGKRGSIAVNVDASHDDEYLYMRFSWENGEHAPVPFVDGGKMDPENPMKLALMLSTDDVEFADRAGCWGTCHHDARNMPDAPDKDKLAVSEFASQINLGEGVTKYLKESRTKIELKGRRGKARGGWDQLKSADEIKAEQDAGKFMDLVRYKSGKGIVEDGHILAERTMHGGHGAEFDAKLKNGTWTVVLKRKLKSDKPGDISLEKGKVYNFGFAIHDDYANSRFHHVSLGYKLGIGNSDSDINAEHQ</sequence>
<name>A0AA37W723_9GAMM</name>
<evidence type="ECO:0000259" key="13">
    <source>
        <dbReference type="SMART" id="SM00887"/>
    </source>
</evidence>
<dbReference type="RefSeq" id="WP_284380265.1">
    <property type="nucleotide sequence ID" value="NZ_BSNM01000009.1"/>
</dbReference>
<dbReference type="InterPro" id="IPR019020">
    <property type="entry name" value="Cyt-c552/DMSO_Rdtase_haem-bd"/>
</dbReference>
<dbReference type="InterPro" id="IPR038266">
    <property type="entry name" value="NapC/NirT_cytc_sf"/>
</dbReference>
<evidence type="ECO:0000256" key="3">
    <source>
        <dbReference type="ARBA" id="ARBA00022448"/>
    </source>
</evidence>
<keyword evidence="9 12" id="KW-1133">Transmembrane helix</keyword>
<reference evidence="14" key="1">
    <citation type="journal article" date="2014" name="Int. J. Syst. Evol. Microbiol.">
        <title>Complete genome sequence of Corynebacterium casei LMG S-19264T (=DSM 44701T), isolated from a smear-ripened cheese.</title>
        <authorList>
            <consortium name="US DOE Joint Genome Institute (JGI-PGF)"/>
            <person name="Walter F."/>
            <person name="Albersmeier A."/>
            <person name="Kalinowski J."/>
            <person name="Ruckert C."/>
        </authorList>
    </citation>
    <scope>NUCLEOTIDE SEQUENCE</scope>
    <source>
        <strain evidence="14">NBRC 110071</strain>
    </source>
</reference>
<proteinExistence type="inferred from homology"/>
<evidence type="ECO:0000313" key="14">
    <source>
        <dbReference type="EMBL" id="GLQ30853.1"/>
    </source>
</evidence>
<keyword evidence="6 12" id="KW-0812">Transmembrane</keyword>
<dbReference type="GO" id="GO:0046872">
    <property type="term" value="F:metal ion binding"/>
    <property type="evidence" value="ECO:0007669"/>
    <property type="project" value="UniProtKB-KW"/>
</dbReference>
<keyword evidence="4" id="KW-1003">Cell membrane</keyword>
<dbReference type="Gene3D" id="1.10.3820.10">
    <property type="entry name" value="Di-heme elbow motif domain"/>
    <property type="match status" value="1"/>
</dbReference>
<dbReference type="SUPFAM" id="SSF48695">
    <property type="entry name" value="Multiheme cytochromes"/>
    <property type="match status" value="1"/>
</dbReference>
<comment type="subcellular location">
    <subcellularLocation>
        <location evidence="1">Cell membrane</location>
        <topology evidence="1">Single-pass membrane protein</topology>
    </subcellularLocation>
</comment>
<evidence type="ECO:0000256" key="9">
    <source>
        <dbReference type="ARBA" id="ARBA00022989"/>
    </source>
</evidence>
<evidence type="ECO:0000256" key="4">
    <source>
        <dbReference type="ARBA" id="ARBA00022475"/>
    </source>
</evidence>
<protein>
    <recommendedName>
        <fullName evidence="13">Cytochrome c-552/DMSO reductase-like haem-binding domain-containing protein</fullName>
    </recommendedName>
</protein>
<keyword evidence="8" id="KW-0249">Electron transport</keyword>
<keyword evidence="5" id="KW-0349">Heme</keyword>
<dbReference type="InterPro" id="IPR036280">
    <property type="entry name" value="Multihaem_cyt_sf"/>
</dbReference>
<keyword evidence="3" id="KW-0813">Transport</keyword>
<dbReference type="InterPro" id="IPR051174">
    <property type="entry name" value="Cytochrome_c-type_ET"/>
</dbReference>
<dbReference type="GO" id="GO:0005886">
    <property type="term" value="C:plasma membrane"/>
    <property type="evidence" value="ECO:0007669"/>
    <property type="project" value="UniProtKB-SubCell"/>
</dbReference>
<dbReference type="Proteomes" id="UP001161389">
    <property type="component" value="Unassembled WGS sequence"/>
</dbReference>
<dbReference type="GO" id="GO:0009061">
    <property type="term" value="P:anaerobic respiration"/>
    <property type="evidence" value="ECO:0007669"/>
    <property type="project" value="TreeGrafter"/>
</dbReference>
<dbReference type="PANTHER" id="PTHR30333:SF1">
    <property type="entry name" value="CYTOCHROME C-TYPE PROTEIN NAPC"/>
    <property type="match status" value="1"/>
</dbReference>
<feature type="transmembrane region" description="Helical" evidence="12">
    <location>
        <begin position="21"/>
        <end position="44"/>
    </location>
</feature>
<dbReference type="Gene3D" id="2.60.40.1190">
    <property type="match status" value="1"/>
</dbReference>
<gene>
    <name evidence="14" type="ORF">GCM10007876_13320</name>
</gene>
<evidence type="ECO:0000256" key="10">
    <source>
        <dbReference type="ARBA" id="ARBA00023004"/>
    </source>
</evidence>
<keyword evidence="10" id="KW-0408">Iron</keyword>
<accession>A0AA37W723</accession>
<keyword evidence="7" id="KW-0479">Metal-binding</keyword>
<dbReference type="InterPro" id="IPR005126">
    <property type="entry name" value="NapC/NirT_cyt_c_N"/>
</dbReference>
<evidence type="ECO:0000256" key="1">
    <source>
        <dbReference type="ARBA" id="ARBA00004162"/>
    </source>
</evidence>
<comment type="caution">
    <text evidence="14">The sequence shown here is derived from an EMBL/GenBank/DDBJ whole genome shotgun (WGS) entry which is preliminary data.</text>
</comment>
<dbReference type="PANTHER" id="PTHR30333">
    <property type="entry name" value="CYTOCHROME C-TYPE PROTEIN"/>
    <property type="match status" value="1"/>
</dbReference>
<comment type="similarity">
    <text evidence="2">Belongs to the NapC/NirT/NrfH family.</text>
</comment>
<evidence type="ECO:0000256" key="12">
    <source>
        <dbReference type="SAM" id="Phobius"/>
    </source>
</evidence>
<dbReference type="GO" id="GO:0020037">
    <property type="term" value="F:heme binding"/>
    <property type="evidence" value="ECO:0007669"/>
    <property type="project" value="InterPro"/>
</dbReference>
<evidence type="ECO:0000256" key="7">
    <source>
        <dbReference type="ARBA" id="ARBA00022723"/>
    </source>
</evidence>
<dbReference type="Pfam" id="PF09459">
    <property type="entry name" value="EB_dh"/>
    <property type="match status" value="1"/>
</dbReference>
<keyword evidence="15" id="KW-1185">Reference proteome</keyword>
<dbReference type="Pfam" id="PF03264">
    <property type="entry name" value="Cytochrom_NNT"/>
    <property type="match status" value="1"/>
</dbReference>
<evidence type="ECO:0000256" key="6">
    <source>
        <dbReference type="ARBA" id="ARBA00022692"/>
    </source>
</evidence>
<evidence type="ECO:0000256" key="5">
    <source>
        <dbReference type="ARBA" id="ARBA00022617"/>
    </source>
</evidence>
<feature type="domain" description="Cytochrome c-552/DMSO reductase-like haem-binding" evidence="13">
    <location>
        <begin position="302"/>
        <end position="599"/>
    </location>
</feature>
<dbReference type="SMART" id="SM00887">
    <property type="entry name" value="EB_dh"/>
    <property type="match status" value="1"/>
</dbReference>
<evidence type="ECO:0000256" key="2">
    <source>
        <dbReference type="ARBA" id="ARBA00007395"/>
    </source>
</evidence>
<evidence type="ECO:0000256" key="8">
    <source>
        <dbReference type="ARBA" id="ARBA00022982"/>
    </source>
</evidence>
<dbReference type="EMBL" id="BSNM01000009">
    <property type="protein sequence ID" value="GLQ30853.1"/>
    <property type="molecule type" value="Genomic_DNA"/>
</dbReference>
<keyword evidence="11 12" id="KW-0472">Membrane</keyword>
<dbReference type="FunFam" id="1.10.3820.10:FF:000001">
    <property type="entry name" value="Cytochrome c-type protein"/>
    <property type="match status" value="1"/>
</dbReference>